<keyword evidence="3" id="KW-0804">Transcription</keyword>
<dbReference type="PANTHER" id="PTHR30136">
    <property type="entry name" value="HELIX-TURN-HELIX TRANSCRIPTIONAL REGULATOR, ICLR FAMILY"/>
    <property type="match status" value="1"/>
</dbReference>
<dbReference type="GO" id="GO:0003700">
    <property type="term" value="F:DNA-binding transcription factor activity"/>
    <property type="evidence" value="ECO:0007669"/>
    <property type="project" value="TreeGrafter"/>
</dbReference>
<dbReference type="PROSITE" id="PS51077">
    <property type="entry name" value="HTH_ICLR"/>
    <property type="match status" value="1"/>
</dbReference>
<dbReference type="InterPro" id="IPR005471">
    <property type="entry name" value="Tscrpt_reg_IclR_N"/>
</dbReference>
<evidence type="ECO:0000313" key="8">
    <source>
        <dbReference type="Proteomes" id="UP000244571"/>
    </source>
</evidence>
<feature type="domain" description="HTH iclR-type" evidence="5">
    <location>
        <begin position="24"/>
        <end position="89"/>
    </location>
</feature>
<feature type="domain" description="IclR-ED" evidence="6">
    <location>
        <begin position="90"/>
        <end position="273"/>
    </location>
</feature>
<evidence type="ECO:0000259" key="5">
    <source>
        <dbReference type="PROSITE" id="PS51077"/>
    </source>
</evidence>
<proteinExistence type="predicted"/>
<dbReference type="AlphaFoldDB" id="A0A2R4XF79"/>
<dbReference type="InterPro" id="IPR036388">
    <property type="entry name" value="WH-like_DNA-bd_sf"/>
</dbReference>
<dbReference type="InterPro" id="IPR036390">
    <property type="entry name" value="WH_DNA-bd_sf"/>
</dbReference>
<reference evidence="7 8" key="1">
    <citation type="submission" date="2018-04" db="EMBL/GenBank/DDBJ databases">
        <title>Bordetella sp. HZ20 isolated from seawater.</title>
        <authorList>
            <person name="Sun C."/>
        </authorList>
    </citation>
    <scope>NUCLEOTIDE SEQUENCE [LARGE SCALE GENOMIC DNA]</scope>
    <source>
        <strain evidence="7 8">HZ20</strain>
    </source>
</reference>
<dbReference type="SUPFAM" id="SSF55781">
    <property type="entry name" value="GAF domain-like"/>
    <property type="match status" value="1"/>
</dbReference>
<dbReference type="PROSITE" id="PS51078">
    <property type="entry name" value="ICLR_ED"/>
    <property type="match status" value="1"/>
</dbReference>
<dbReference type="GO" id="GO:0003677">
    <property type="term" value="F:DNA binding"/>
    <property type="evidence" value="ECO:0007669"/>
    <property type="project" value="UniProtKB-KW"/>
</dbReference>
<dbReference type="GO" id="GO:0045892">
    <property type="term" value="P:negative regulation of DNA-templated transcription"/>
    <property type="evidence" value="ECO:0007669"/>
    <property type="project" value="TreeGrafter"/>
</dbReference>
<dbReference type="Pfam" id="PF01614">
    <property type="entry name" value="IclR_C"/>
    <property type="match status" value="1"/>
</dbReference>
<accession>A0A2R4XF79</accession>
<organism evidence="7 8">
    <name type="scientific">Orrella marina</name>
    <dbReference type="NCBI Taxonomy" id="2163011"/>
    <lineage>
        <taxon>Bacteria</taxon>
        <taxon>Pseudomonadati</taxon>
        <taxon>Pseudomonadota</taxon>
        <taxon>Betaproteobacteria</taxon>
        <taxon>Burkholderiales</taxon>
        <taxon>Alcaligenaceae</taxon>
        <taxon>Orrella</taxon>
    </lineage>
</organism>
<dbReference type="InterPro" id="IPR029016">
    <property type="entry name" value="GAF-like_dom_sf"/>
</dbReference>
<dbReference type="KEGG" id="boz:DBV39_00585"/>
<dbReference type="InterPro" id="IPR014757">
    <property type="entry name" value="Tscrpt_reg_IclR_C"/>
</dbReference>
<dbReference type="SMART" id="SM00346">
    <property type="entry name" value="HTH_ICLR"/>
    <property type="match status" value="1"/>
</dbReference>
<evidence type="ECO:0008006" key="9">
    <source>
        <dbReference type="Google" id="ProtNLM"/>
    </source>
</evidence>
<dbReference type="Pfam" id="PF09339">
    <property type="entry name" value="HTH_IclR"/>
    <property type="match status" value="1"/>
</dbReference>
<dbReference type="EMBL" id="CP028901">
    <property type="protein sequence ID" value="AWB32454.1"/>
    <property type="molecule type" value="Genomic_DNA"/>
</dbReference>
<name>A0A2R4XF79_9BURK</name>
<evidence type="ECO:0000256" key="3">
    <source>
        <dbReference type="ARBA" id="ARBA00023163"/>
    </source>
</evidence>
<dbReference type="SUPFAM" id="SSF46785">
    <property type="entry name" value="Winged helix' DNA-binding domain"/>
    <property type="match status" value="1"/>
</dbReference>
<evidence type="ECO:0000256" key="4">
    <source>
        <dbReference type="SAM" id="MobiDB-lite"/>
    </source>
</evidence>
<sequence length="280" mass="30247">MEDEQMSEGFEGPGQPASRDRQMVASLGRGLAILSAFRTVQPVLSNSELAAATGLPRPSVSRLTHTLVKLGYLEYDSEWGQAGGYRLGPRVLAMGYAMRGGLTLRHVAMTHLDDLAQLCNGLAGLVALQGHGMLMVEVVRAGHAEIGNLEAGVHTPLESTAMGRAYLASCSQPERDRLVALLISQRGLNPDQLNEVVGRACDEYRELGACTAIDSWRDGNCGAAVPLYLKGFGSRMVLTCGATRADVSAQRLREEIVPAVRDAARKIELEYERGSRQRSR</sequence>
<evidence type="ECO:0000313" key="7">
    <source>
        <dbReference type="EMBL" id="AWB32454.1"/>
    </source>
</evidence>
<dbReference type="Proteomes" id="UP000244571">
    <property type="component" value="Chromosome"/>
</dbReference>
<keyword evidence="8" id="KW-1185">Reference proteome</keyword>
<feature type="region of interest" description="Disordered" evidence="4">
    <location>
        <begin position="1"/>
        <end position="21"/>
    </location>
</feature>
<evidence type="ECO:0000259" key="6">
    <source>
        <dbReference type="PROSITE" id="PS51078"/>
    </source>
</evidence>
<dbReference type="Gene3D" id="1.10.10.10">
    <property type="entry name" value="Winged helix-like DNA-binding domain superfamily/Winged helix DNA-binding domain"/>
    <property type="match status" value="1"/>
</dbReference>
<keyword evidence="2" id="KW-0238">DNA-binding</keyword>
<evidence type="ECO:0000256" key="2">
    <source>
        <dbReference type="ARBA" id="ARBA00023125"/>
    </source>
</evidence>
<dbReference type="PANTHER" id="PTHR30136:SF33">
    <property type="entry name" value="TRANSCRIPTIONAL REGULATORY PROTEIN"/>
    <property type="match status" value="1"/>
</dbReference>
<gene>
    <name evidence="7" type="ORF">DBV39_00585</name>
</gene>
<evidence type="ECO:0000256" key="1">
    <source>
        <dbReference type="ARBA" id="ARBA00023015"/>
    </source>
</evidence>
<keyword evidence="1" id="KW-0805">Transcription regulation</keyword>
<dbReference type="InterPro" id="IPR050707">
    <property type="entry name" value="HTH_MetabolicPath_Reg"/>
</dbReference>
<protein>
    <recommendedName>
        <fullName evidence="9">IclR family transcriptional regulator</fullName>
    </recommendedName>
</protein>
<dbReference type="Gene3D" id="3.30.450.40">
    <property type="match status" value="1"/>
</dbReference>